<name>A0A0Q3TIZ6_9BACI</name>
<keyword evidence="2" id="KW-0812">Transmembrane</keyword>
<dbReference type="PATRIC" id="fig|157838.3.peg.1912"/>
<feature type="compositionally biased region" description="Basic residues" evidence="1">
    <location>
        <begin position="73"/>
        <end position="85"/>
    </location>
</feature>
<feature type="transmembrane region" description="Helical" evidence="2">
    <location>
        <begin position="12"/>
        <end position="30"/>
    </location>
</feature>
<keyword evidence="2" id="KW-0472">Membrane</keyword>
<accession>A0A0Q3TIZ6</accession>
<dbReference type="EMBL" id="LJJC01000004">
    <property type="protein sequence ID" value="KQL53569.1"/>
    <property type="molecule type" value="Genomic_DNA"/>
</dbReference>
<feature type="transmembrane region" description="Helical" evidence="2">
    <location>
        <begin position="36"/>
        <end position="57"/>
    </location>
</feature>
<protein>
    <submittedName>
        <fullName evidence="3">Uncharacterized protein</fullName>
    </submittedName>
</protein>
<evidence type="ECO:0000313" key="3">
    <source>
        <dbReference type="EMBL" id="KQL53569.1"/>
    </source>
</evidence>
<reference evidence="3 4" key="1">
    <citation type="submission" date="2015-09" db="EMBL/GenBank/DDBJ databases">
        <title>Genome sequencing project for genomic taxonomy and phylogenomics of Bacillus-like bacteria.</title>
        <authorList>
            <person name="Liu B."/>
            <person name="Wang J."/>
            <person name="Zhu Y."/>
            <person name="Liu G."/>
            <person name="Chen Q."/>
            <person name="Chen Z."/>
            <person name="Lan J."/>
            <person name="Che J."/>
            <person name="Ge C."/>
            <person name="Shi H."/>
            <person name="Pan Z."/>
            <person name="Liu X."/>
        </authorList>
    </citation>
    <scope>NUCLEOTIDE SEQUENCE [LARGE SCALE GENOMIC DNA]</scope>
    <source>
        <strain evidence="3 4">LMG 18435</strain>
    </source>
</reference>
<evidence type="ECO:0000313" key="4">
    <source>
        <dbReference type="Proteomes" id="UP000051888"/>
    </source>
</evidence>
<dbReference type="NCBIfam" id="NF041554">
    <property type="entry name" value="SA1362_fam"/>
    <property type="match status" value="1"/>
</dbReference>
<dbReference type="Proteomes" id="UP000051888">
    <property type="component" value="Unassembled WGS sequence"/>
</dbReference>
<keyword evidence="2" id="KW-1133">Transmembrane helix</keyword>
<feature type="region of interest" description="Disordered" evidence="1">
    <location>
        <begin position="73"/>
        <end position="102"/>
    </location>
</feature>
<comment type="caution">
    <text evidence="3">The sequence shown here is derived from an EMBL/GenBank/DDBJ whole genome shotgun (WGS) entry which is preliminary data.</text>
</comment>
<keyword evidence="4" id="KW-1185">Reference proteome</keyword>
<gene>
    <name evidence="3" type="ORF">AN964_08720</name>
</gene>
<dbReference type="STRING" id="157838.AN964_08720"/>
<organism evidence="3 4">
    <name type="scientific">Heyndrickxia shackletonii</name>
    <dbReference type="NCBI Taxonomy" id="157838"/>
    <lineage>
        <taxon>Bacteria</taxon>
        <taxon>Bacillati</taxon>
        <taxon>Bacillota</taxon>
        <taxon>Bacilli</taxon>
        <taxon>Bacillales</taxon>
        <taxon>Bacillaceae</taxon>
        <taxon>Heyndrickxia</taxon>
    </lineage>
</organism>
<sequence length="122" mass="14043">MEVAFLHIRNSLIGVIFLLAVIGFGTKLFINPASLFRQILFSVLVIAAIFFIYRIWIGKKSNAKEQRNFIKAARKSKRRLKKRQSSGKQTLQARKKPIRKKSDVQLTVIEGKKGKKKNRAIF</sequence>
<evidence type="ECO:0000256" key="1">
    <source>
        <dbReference type="SAM" id="MobiDB-lite"/>
    </source>
</evidence>
<evidence type="ECO:0000256" key="2">
    <source>
        <dbReference type="SAM" id="Phobius"/>
    </source>
</evidence>
<proteinExistence type="predicted"/>
<dbReference type="InterPro" id="IPR048110">
    <property type="entry name" value="SA1362/YqhP-like"/>
</dbReference>
<dbReference type="AlphaFoldDB" id="A0A0Q3TIZ6"/>